<evidence type="ECO:0000256" key="3">
    <source>
        <dbReference type="ARBA" id="ARBA00022723"/>
    </source>
</evidence>
<feature type="domain" description="C2H2-type" evidence="13">
    <location>
        <begin position="362"/>
        <end position="390"/>
    </location>
</feature>
<evidence type="ECO:0000256" key="9">
    <source>
        <dbReference type="ARBA" id="ARBA00023163"/>
    </source>
</evidence>
<dbReference type="OrthoDB" id="8113227at2759"/>
<feature type="compositionally biased region" description="Polar residues" evidence="12">
    <location>
        <begin position="14"/>
        <end position="36"/>
    </location>
</feature>
<evidence type="ECO:0000259" key="13">
    <source>
        <dbReference type="PROSITE" id="PS50157"/>
    </source>
</evidence>
<dbReference type="GeneID" id="117646519"/>
<dbReference type="GO" id="GO:0000981">
    <property type="term" value="F:DNA-binding transcription factor activity, RNA polymerase II-specific"/>
    <property type="evidence" value="ECO:0007669"/>
    <property type="project" value="TreeGrafter"/>
</dbReference>
<organism evidence="15">
    <name type="scientific">Thrips palmi</name>
    <name type="common">Melon thrips</name>
    <dbReference type="NCBI Taxonomy" id="161013"/>
    <lineage>
        <taxon>Eukaryota</taxon>
        <taxon>Metazoa</taxon>
        <taxon>Ecdysozoa</taxon>
        <taxon>Arthropoda</taxon>
        <taxon>Hexapoda</taxon>
        <taxon>Insecta</taxon>
        <taxon>Pterygota</taxon>
        <taxon>Neoptera</taxon>
        <taxon>Paraneoptera</taxon>
        <taxon>Thysanoptera</taxon>
        <taxon>Terebrantia</taxon>
        <taxon>Thripoidea</taxon>
        <taxon>Thripidae</taxon>
        <taxon>Thrips</taxon>
    </lineage>
</organism>
<gene>
    <name evidence="15" type="primary">LOC117646519</name>
</gene>
<dbReference type="PROSITE" id="PS00028">
    <property type="entry name" value="ZINC_FINGER_C2H2_1"/>
    <property type="match status" value="10"/>
</dbReference>
<dbReference type="AlphaFoldDB" id="A0A6P8Z8U4"/>
<keyword evidence="5 11" id="KW-0863">Zinc-finger</keyword>
<keyword evidence="3" id="KW-0479">Metal-binding</keyword>
<dbReference type="PANTHER" id="PTHR14196:SF12">
    <property type="entry name" value="ZINC FINGER PROTEIN 208-LIKE"/>
    <property type="match status" value="1"/>
</dbReference>
<dbReference type="FunFam" id="3.30.160.60:FF:000508">
    <property type="entry name" value="Myeloid zinc finger 1"/>
    <property type="match status" value="1"/>
</dbReference>
<dbReference type="GO" id="GO:0008270">
    <property type="term" value="F:zinc ion binding"/>
    <property type="evidence" value="ECO:0007669"/>
    <property type="project" value="UniProtKB-KW"/>
</dbReference>
<comment type="similarity">
    <text evidence="2">Belongs to the krueppel C2H2-type zinc-finger protein family.</text>
</comment>
<keyword evidence="8" id="KW-0238">DNA-binding</keyword>
<dbReference type="SMART" id="SM00355">
    <property type="entry name" value="ZnF_C2H2"/>
    <property type="match status" value="12"/>
</dbReference>
<accession>A0A6P8Z8U4</accession>
<reference evidence="15" key="1">
    <citation type="submission" date="2025-08" db="UniProtKB">
        <authorList>
            <consortium name="RefSeq"/>
        </authorList>
    </citation>
    <scope>IDENTIFICATION</scope>
    <source>
        <tissue evidence="15">Total insect</tissue>
    </source>
</reference>
<feature type="compositionally biased region" description="Acidic residues" evidence="12">
    <location>
        <begin position="57"/>
        <end position="66"/>
    </location>
</feature>
<feature type="domain" description="C2H2-type" evidence="13">
    <location>
        <begin position="484"/>
        <end position="511"/>
    </location>
</feature>
<dbReference type="FunFam" id="3.30.160.60:FF:000557">
    <property type="entry name" value="zinc finger and SCAN domain-containing protein 29"/>
    <property type="match status" value="2"/>
</dbReference>
<keyword evidence="9" id="KW-0804">Transcription</keyword>
<feature type="region of interest" description="Disordered" evidence="12">
    <location>
        <begin position="1"/>
        <end position="66"/>
    </location>
</feature>
<evidence type="ECO:0000256" key="7">
    <source>
        <dbReference type="ARBA" id="ARBA00023015"/>
    </source>
</evidence>
<dbReference type="RefSeq" id="XP_034243422.1">
    <property type="nucleotide sequence ID" value="XM_034387531.1"/>
</dbReference>
<sequence length="635" mass="71579">MSGEETLQPGKAMETSQNQFIRRPTRSSLRISQANSKPKAIDISSEDEASFPNYPEDWSDTEQDDGSEFAGMFLDIDVHEDHESSLEAPEEEPPLHAEQLKPKGIIAKLSQKLNSKLKAVYAPRPTDSLLACLEPEVTVATGGTITSGGVHVCPWCPLTSSSLEILENHITTCHHVSAGEQTDEGTSEHQHICNECGKAFVKSCHLKRHYIIHTGERPFICVDCGERFATSSCLTTHRREHTSERPFNCKHCSKTFSSIFLLRLHLKIHEAERPFECSICGERFTMKSYLRIHLNGHIGDKAFMCFNCGDGFATKDDLMEHRQIHTSSSAECHKYYCEHCGHSFQQKQNFNNHMRVQEGDNHPCYLCFKQFPQFNKMKAHMRYQHKVEPPDSMCKNTGVFVCLHCQKEFGHVVPLKRHLRVHSGNKPFKCADCGESFRGGNDLKVHIRIHTGERPFTCPECGESFTQKGNLTVHIRTHTGERPFECDICGRCFLKSSNLKEHMKVHQDGRGKRTGVAAGGRPPRFLIEQEQLERRGYVTVTADSNVPTAEVSVVKRVSEMAKESSIFRAAIAERLKKTGFVSIKKNEVNYQTTHGDNFGDKIAERLKETGVLSFGNGKISLKLINVKNDAHNNLA</sequence>
<dbReference type="PROSITE" id="PS50157">
    <property type="entry name" value="ZINC_FINGER_C2H2_2"/>
    <property type="match status" value="11"/>
</dbReference>
<name>A0A6P8Z8U4_THRPL</name>
<feature type="domain" description="C2H2-type" evidence="13">
    <location>
        <begin position="303"/>
        <end position="330"/>
    </location>
</feature>
<protein>
    <submittedName>
        <fullName evidence="15">Gastrula zinc finger protein XlCGF26.1-like</fullName>
    </submittedName>
</protein>
<feature type="domain" description="C2H2-type" evidence="13">
    <location>
        <begin position="247"/>
        <end position="274"/>
    </location>
</feature>
<feature type="domain" description="C2H2-type" evidence="13">
    <location>
        <begin position="191"/>
        <end position="218"/>
    </location>
</feature>
<keyword evidence="7" id="KW-0805">Transcription regulation</keyword>
<dbReference type="FunFam" id="3.30.160.60:FF:000446">
    <property type="entry name" value="Zinc finger protein"/>
    <property type="match status" value="1"/>
</dbReference>
<evidence type="ECO:0000256" key="8">
    <source>
        <dbReference type="ARBA" id="ARBA00023125"/>
    </source>
</evidence>
<dbReference type="FunFam" id="3.30.160.60:FF:000275">
    <property type="entry name" value="zinc finger protein 90 homolog"/>
    <property type="match status" value="1"/>
</dbReference>
<feature type="domain" description="C2H2-type" evidence="13">
    <location>
        <begin position="275"/>
        <end position="302"/>
    </location>
</feature>
<feature type="domain" description="C2H2-type" evidence="13">
    <location>
        <begin position="428"/>
        <end position="455"/>
    </location>
</feature>
<dbReference type="GO" id="GO:0000977">
    <property type="term" value="F:RNA polymerase II transcription regulatory region sequence-specific DNA binding"/>
    <property type="evidence" value="ECO:0007669"/>
    <property type="project" value="TreeGrafter"/>
</dbReference>
<dbReference type="SUPFAM" id="SSF57667">
    <property type="entry name" value="beta-beta-alpha zinc fingers"/>
    <property type="match status" value="6"/>
</dbReference>
<dbReference type="InterPro" id="IPR050717">
    <property type="entry name" value="C2H2-ZF_Transcription_Reg"/>
</dbReference>
<feature type="domain" description="C2H2-type" evidence="13">
    <location>
        <begin position="456"/>
        <end position="483"/>
    </location>
</feature>
<evidence type="ECO:0000256" key="12">
    <source>
        <dbReference type="SAM" id="MobiDB-lite"/>
    </source>
</evidence>
<dbReference type="InParanoid" id="A0A6P8Z8U4"/>
<dbReference type="Gene3D" id="3.30.160.60">
    <property type="entry name" value="Classic Zinc Finger"/>
    <property type="match status" value="10"/>
</dbReference>
<dbReference type="KEGG" id="tpal:117646519"/>
<keyword evidence="4" id="KW-0677">Repeat</keyword>
<dbReference type="GO" id="GO:0042802">
    <property type="term" value="F:identical protein binding"/>
    <property type="evidence" value="ECO:0007669"/>
    <property type="project" value="UniProtKB-ARBA"/>
</dbReference>
<dbReference type="FunFam" id="3.30.160.60:FF:000145">
    <property type="entry name" value="Zinc finger protein 574"/>
    <property type="match status" value="1"/>
</dbReference>
<evidence type="ECO:0000256" key="5">
    <source>
        <dbReference type="ARBA" id="ARBA00022771"/>
    </source>
</evidence>
<keyword evidence="6" id="KW-0862">Zinc</keyword>
<evidence type="ECO:0000256" key="11">
    <source>
        <dbReference type="PROSITE-ProRule" id="PRU00042"/>
    </source>
</evidence>
<evidence type="ECO:0000313" key="15">
    <source>
        <dbReference type="RefSeq" id="XP_034243422.1"/>
    </source>
</evidence>
<dbReference type="PANTHER" id="PTHR14196">
    <property type="entry name" value="ODD-SKIPPED - RELATED"/>
    <property type="match status" value="1"/>
</dbReference>
<dbReference type="GO" id="GO:0005634">
    <property type="term" value="C:nucleus"/>
    <property type="evidence" value="ECO:0007669"/>
    <property type="project" value="UniProtKB-SubCell"/>
</dbReference>
<evidence type="ECO:0000256" key="2">
    <source>
        <dbReference type="ARBA" id="ARBA00006991"/>
    </source>
</evidence>
<feature type="domain" description="C2H2-type" evidence="13">
    <location>
        <begin position="219"/>
        <end position="246"/>
    </location>
</feature>
<proteinExistence type="inferred from homology"/>
<dbReference type="InterPro" id="IPR036236">
    <property type="entry name" value="Znf_C2H2_sf"/>
</dbReference>
<feature type="domain" description="C2H2-type" evidence="13">
    <location>
        <begin position="400"/>
        <end position="427"/>
    </location>
</feature>
<dbReference type="InterPro" id="IPR013087">
    <property type="entry name" value="Znf_C2H2_type"/>
</dbReference>
<evidence type="ECO:0000256" key="10">
    <source>
        <dbReference type="ARBA" id="ARBA00023242"/>
    </source>
</evidence>
<comment type="subcellular location">
    <subcellularLocation>
        <location evidence="1">Nucleus</location>
    </subcellularLocation>
</comment>
<evidence type="ECO:0000256" key="6">
    <source>
        <dbReference type="ARBA" id="ARBA00022833"/>
    </source>
</evidence>
<dbReference type="FunFam" id="3.30.160.60:FF:002343">
    <property type="entry name" value="Zinc finger protein 33A"/>
    <property type="match status" value="1"/>
</dbReference>
<keyword evidence="14" id="KW-1185">Reference proteome</keyword>
<evidence type="ECO:0000256" key="4">
    <source>
        <dbReference type="ARBA" id="ARBA00022737"/>
    </source>
</evidence>
<feature type="domain" description="C2H2-type" evidence="13">
    <location>
        <begin position="335"/>
        <end position="362"/>
    </location>
</feature>
<dbReference type="Proteomes" id="UP000515158">
    <property type="component" value="Unplaced"/>
</dbReference>
<dbReference type="Pfam" id="PF00096">
    <property type="entry name" value="zf-C2H2"/>
    <property type="match status" value="8"/>
</dbReference>
<evidence type="ECO:0000313" key="14">
    <source>
        <dbReference type="Proteomes" id="UP000515158"/>
    </source>
</evidence>
<keyword evidence="10" id="KW-0539">Nucleus</keyword>
<evidence type="ECO:0000256" key="1">
    <source>
        <dbReference type="ARBA" id="ARBA00004123"/>
    </source>
</evidence>